<keyword evidence="2" id="KW-1185">Reference proteome</keyword>
<protein>
    <submittedName>
        <fullName evidence="1">Uncharacterized protein</fullName>
    </submittedName>
</protein>
<organism evidence="1 2">
    <name type="scientific">Gossypium darwinii</name>
    <name type="common">Darwin's cotton</name>
    <name type="synonym">Gossypium barbadense var. darwinii</name>
    <dbReference type="NCBI Taxonomy" id="34276"/>
    <lineage>
        <taxon>Eukaryota</taxon>
        <taxon>Viridiplantae</taxon>
        <taxon>Streptophyta</taxon>
        <taxon>Embryophyta</taxon>
        <taxon>Tracheophyta</taxon>
        <taxon>Spermatophyta</taxon>
        <taxon>Magnoliopsida</taxon>
        <taxon>eudicotyledons</taxon>
        <taxon>Gunneridae</taxon>
        <taxon>Pentapetalae</taxon>
        <taxon>rosids</taxon>
        <taxon>malvids</taxon>
        <taxon>Malvales</taxon>
        <taxon>Malvaceae</taxon>
        <taxon>Malvoideae</taxon>
        <taxon>Gossypium</taxon>
    </lineage>
</organism>
<reference evidence="1 2" key="1">
    <citation type="submission" date="2019-06" db="EMBL/GenBank/DDBJ databases">
        <title>WGS assembly of Gossypium darwinii.</title>
        <authorList>
            <person name="Chen Z.J."/>
            <person name="Sreedasyam A."/>
            <person name="Ando A."/>
            <person name="Song Q."/>
            <person name="De L."/>
            <person name="Hulse-Kemp A."/>
            <person name="Ding M."/>
            <person name="Ye W."/>
            <person name="Kirkbride R."/>
            <person name="Jenkins J."/>
            <person name="Plott C."/>
            <person name="Lovell J."/>
            <person name="Lin Y.-M."/>
            <person name="Vaughn R."/>
            <person name="Liu B."/>
            <person name="Li W."/>
            <person name="Simpson S."/>
            <person name="Scheffler B."/>
            <person name="Saski C."/>
            <person name="Grover C."/>
            <person name="Hu G."/>
            <person name="Conover J."/>
            <person name="Carlson J."/>
            <person name="Shu S."/>
            <person name="Boston L."/>
            <person name="Williams M."/>
            <person name="Peterson D."/>
            <person name="Mcgee K."/>
            <person name="Jones D."/>
            <person name="Wendel J."/>
            <person name="Stelly D."/>
            <person name="Grimwood J."/>
            <person name="Schmutz J."/>
        </authorList>
    </citation>
    <scope>NUCLEOTIDE SEQUENCE [LARGE SCALE GENOMIC DNA]</scope>
    <source>
        <strain evidence="1">1808015.09</strain>
    </source>
</reference>
<accession>A0A5D2H2S1</accession>
<sequence length="63" mass="7362">MMLLELCRNVLPEGNKCPASFHETKLLRTLGLGYFNIDVCCYDCCVFYMELEHANECPMWHNT</sequence>
<evidence type="ECO:0000313" key="2">
    <source>
        <dbReference type="Proteomes" id="UP000323506"/>
    </source>
</evidence>
<gene>
    <name evidence="1" type="ORF">ES288_A03G071700v1</name>
</gene>
<proteinExistence type="predicted"/>
<dbReference type="AlphaFoldDB" id="A0A5D2H2S1"/>
<name>A0A5D2H2S1_GOSDA</name>
<evidence type="ECO:0000313" key="1">
    <source>
        <dbReference type="EMBL" id="TYH24190.1"/>
    </source>
</evidence>
<dbReference type="EMBL" id="CM017690">
    <property type="protein sequence ID" value="TYH24190.1"/>
    <property type="molecule type" value="Genomic_DNA"/>
</dbReference>
<dbReference type="Proteomes" id="UP000323506">
    <property type="component" value="Chromosome A03"/>
</dbReference>